<proteinExistence type="predicted"/>
<dbReference type="PROSITE" id="PS50238">
    <property type="entry name" value="RHOGAP"/>
    <property type="match status" value="1"/>
</dbReference>
<evidence type="ECO:0000313" key="5">
    <source>
        <dbReference type="EMBL" id="NDV32725.1"/>
    </source>
</evidence>
<dbReference type="SMART" id="SM00324">
    <property type="entry name" value="RhoGAP"/>
    <property type="match status" value="1"/>
</dbReference>
<name>A0A6B2L702_9EUKA</name>
<feature type="compositionally biased region" description="Polar residues" evidence="3">
    <location>
        <begin position="342"/>
        <end position="359"/>
    </location>
</feature>
<dbReference type="Gene3D" id="1.10.555.10">
    <property type="entry name" value="Rho GTPase activation protein"/>
    <property type="match status" value="1"/>
</dbReference>
<dbReference type="GO" id="GO:0005096">
    <property type="term" value="F:GTPase activator activity"/>
    <property type="evidence" value="ECO:0007669"/>
    <property type="project" value="UniProtKB-KW"/>
</dbReference>
<reference evidence="5" key="1">
    <citation type="journal article" date="2020" name="J. Eukaryot. Microbiol.">
        <title>De novo Sequencing, Assembly and Annotation of the Transcriptome for the Free-Living Testate Amoeba Arcella intermedia.</title>
        <authorList>
            <person name="Ribeiro G.M."/>
            <person name="Porfirio-Sousa A.L."/>
            <person name="Maurer-Alcala X.X."/>
            <person name="Katz L.A."/>
            <person name="Lahr D.J.G."/>
        </authorList>
    </citation>
    <scope>NUCLEOTIDE SEQUENCE</scope>
</reference>
<keyword evidence="1" id="KW-0343">GTPase activation</keyword>
<dbReference type="GO" id="GO:0005737">
    <property type="term" value="C:cytoplasm"/>
    <property type="evidence" value="ECO:0007669"/>
    <property type="project" value="TreeGrafter"/>
</dbReference>
<dbReference type="CDD" id="cd00159">
    <property type="entry name" value="RhoGAP"/>
    <property type="match status" value="1"/>
</dbReference>
<dbReference type="SUPFAM" id="SSF48350">
    <property type="entry name" value="GTPase activation domain, GAP"/>
    <property type="match status" value="1"/>
</dbReference>
<dbReference type="InterPro" id="IPR050729">
    <property type="entry name" value="Rho-GAP"/>
</dbReference>
<evidence type="ECO:0000256" key="2">
    <source>
        <dbReference type="ARBA" id="ARBA00037092"/>
    </source>
</evidence>
<comment type="function">
    <text evidence="2">Rho GTPase-activating protein involved in the signal transduction pathway.</text>
</comment>
<evidence type="ECO:0000256" key="1">
    <source>
        <dbReference type="ARBA" id="ARBA00022468"/>
    </source>
</evidence>
<feature type="compositionally biased region" description="Pro residues" evidence="3">
    <location>
        <begin position="252"/>
        <end position="264"/>
    </location>
</feature>
<dbReference type="InterPro" id="IPR000198">
    <property type="entry name" value="RhoGAP_dom"/>
</dbReference>
<dbReference type="PANTHER" id="PTHR23176:SF0">
    <property type="entry name" value="RHO GTPASE ACTIVATING PROTEIN AT 19D, ISOFORM D"/>
    <property type="match status" value="1"/>
</dbReference>
<dbReference type="InterPro" id="IPR008936">
    <property type="entry name" value="Rho_GTPase_activation_prot"/>
</dbReference>
<feature type="region of interest" description="Disordered" evidence="3">
    <location>
        <begin position="339"/>
        <end position="370"/>
    </location>
</feature>
<dbReference type="Pfam" id="PF00620">
    <property type="entry name" value="RhoGAP"/>
    <property type="match status" value="1"/>
</dbReference>
<organism evidence="5">
    <name type="scientific">Arcella intermedia</name>
    <dbReference type="NCBI Taxonomy" id="1963864"/>
    <lineage>
        <taxon>Eukaryota</taxon>
        <taxon>Amoebozoa</taxon>
        <taxon>Tubulinea</taxon>
        <taxon>Elardia</taxon>
        <taxon>Arcellinida</taxon>
        <taxon>Sphaerothecina</taxon>
        <taxon>Arcellidae</taxon>
        <taxon>Arcella</taxon>
    </lineage>
</organism>
<dbReference type="PANTHER" id="PTHR23176">
    <property type="entry name" value="RHO/RAC/CDC GTPASE-ACTIVATING PROTEIN"/>
    <property type="match status" value="1"/>
</dbReference>
<protein>
    <recommendedName>
        <fullName evidence="4">Rho-GAP domain-containing protein</fullName>
    </recommendedName>
</protein>
<accession>A0A6B2L702</accession>
<dbReference type="EMBL" id="GIBP01003756">
    <property type="protein sequence ID" value="NDV32725.1"/>
    <property type="molecule type" value="Transcribed_RNA"/>
</dbReference>
<feature type="region of interest" description="Disordered" evidence="3">
    <location>
        <begin position="227"/>
        <end position="265"/>
    </location>
</feature>
<dbReference type="AlphaFoldDB" id="A0A6B2L702"/>
<feature type="domain" description="Rho-GAP" evidence="4">
    <location>
        <begin position="1"/>
        <end position="193"/>
    </location>
</feature>
<dbReference type="GO" id="GO:0007165">
    <property type="term" value="P:signal transduction"/>
    <property type="evidence" value="ECO:0007669"/>
    <property type="project" value="InterPro"/>
</dbReference>
<evidence type="ECO:0000256" key="3">
    <source>
        <dbReference type="SAM" id="MobiDB-lite"/>
    </source>
</evidence>
<evidence type="ECO:0000259" key="4">
    <source>
        <dbReference type="PROSITE" id="PS50238"/>
    </source>
</evidence>
<sequence>MEFQACSGITSNVPLIVQHCVHCLSSKLDEEGIFRKSGLHSDINNWKESLDNGVPIHTLITEQSDCHSITGLLKLYFRELPSPLIEESYHEEFFKIVKLDVGDEEKIDALKNTIEKMGVYERDLFKYLCQLLRQVARRHEYNKMTVPNLARIWAPNLVWSRAISSSDSMKSIEFNHNSERLMKILIAESEYLTDTLTVEPVTFFMLTEPFNPAAELEDSSEVIIKPSPKRRCAKPAPSFSLTESPGIKPSSARPPLPDTPPVPPKFDECASTTELNVYSNPSCTESLSATVPFSCTQTLQSPEKPDCSETEYQYLQSKRGKILLTEYRLSQPKVSVRKPLCATSSASQTEDLSTISGIQTEDVERTEPFQ</sequence>